<name>A0ABT6SUY0_9ACTN</name>
<dbReference type="RefSeq" id="WP_282535112.1">
    <property type="nucleotide sequence ID" value="NZ_JASCIS010000009.1"/>
</dbReference>
<evidence type="ECO:0008006" key="3">
    <source>
        <dbReference type="Google" id="ProtNLM"/>
    </source>
</evidence>
<protein>
    <recommendedName>
        <fullName evidence="3">Transcriptional regulator</fullName>
    </recommendedName>
</protein>
<dbReference type="Proteomes" id="UP001237105">
    <property type="component" value="Unassembled WGS sequence"/>
</dbReference>
<sequence length="60" mass="6408">MPRYRTRAASARVAPVHGSAAVEALAELAAERAEHLRRAAGAEPYEHLRRAVGAEPSDST</sequence>
<organism evidence="1 2">
    <name type="scientific">Streptomyces luteolus</name>
    <dbReference type="NCBI Taxonomy" id="3043615"/>
    <lineage>
        <taxon>Bacteria</taxon>
        <taxon>Bacillati</taxon>
        <taxon>Actinomycetota</taxon>
        <taxon>Actinomycetes</taxon>
        <taxon>Kitasatosporales</taxon>
        <taxon>Streptomycetaceae</taxon>
        <taxon>Streptomyces</taxon>
    </lineage>
</organism>
<keyword evidence="2" id="KW-1185">Reference proteome</keyword>
<accession>A0ABT6SUY0</accession>
<reference evidence="1 2" key="1">
    <citation type="submission" date="2023-05" db="EMBL/GenBank/DDBJ databases">
        <title>Draft genome sequence of Streptomyces sp. B-S-A12 isolated from a cave soil in Thailand.</title>
        <authorList>
            <person name="Chamroensaksri N."/>
            <person name="Muangham S."/>
        </authorList>
    </citation>
    <scope>NUCLEOTIDE SEQUENCE [LARGE SCALE GENOMIC DNA]</scope>
    <source>
        <strain evidence="1 2">B-S-A12</strain>
    </source>
</reference>
<comment type="caution">
    <text evidence="1">The sequence shown here is derived from an EMBL/GenBank/DDBJ whole genome shotgun (WGS) entry which is preliminary data.</text>
</comment>
<dbReference type="EMBL" id="JASCIS010000009">
    <property type="protein sequence ID" value="MDI3419210.1"/>
    <property type="molecule type" value="Genomic_DNA"/>
</dbReference>
<proteinExistence type="predicted"/>
<evidence type="ECO:0000313" key="2">
    <source>
        <dbReference type="Proteomes" id="UP001237105"/>
    </source>
</evidence>
<evidence type="ECO:0000313" key="1">
    <source>
        <dbReference type="EMBL" id="MDI3419210.1"/>
    </source>
</evidence>
<gene>
    <name evidence="1" type="ORF">QIT00_11695</name>
</gene>